<dbReference type="InterPro" id="IPR017896">
    <property type="entry name" value="4Fe4S_Fe-S-bd"/>
</dbReference>
<dbReference type="GO" id="GO:0009061">
    <property type="term" value="P:anaerobic respiration"/>
    <property type="evidence" value="ECO:0007669"/>
    <property type="project" value="InterPro"/>
</dbReference>
<keyword evidence="4" id="KW-0408">Iron</keyword>
<dbReference type="GO" id="GO:0046872">
    <property type="term" value="F:metal ion binding"/>
    <property type="evidence" value="ECO:0007669"/>
    <property type="project" value="UniProtKB-KW"/>
</dbReference>
<evidence type="ECO:0000256" key="1">
    <source>
        <dbReference type="ARBA" id="ARBA00022485"/>
    </source>
</evidence>
<proteinExistence type="predicted"/>
<dbReference type="InterPro" id="IPR017900">
    <property type="entry name" value="4Fe4S_Fe_S_CS"/>
</dbReference>
<dbReference type="PANTHER" id="PTHR32479">
    <property type="entry name" value="GLYCOLATE OXIDASE IRON-SULFUR SUBUNIT"/>
    <property type="match status" value="1"/>
</dbReference>
<evidence type="ECO:0000313" key="8">
    <source>
        <dbReference type="EMBL" id="OIQ08151.1"/>
    </source>
</evidence>
<dbReference type="Pfam" id="PF13183">
    <property type="entry name" value="Fer4_8"/>
    <property type="match status" value="1"/>
</dbReference>
<evidence type="ECO:0000256" key="3">
    <source>
        <dbReference type="ARBA" id="ARBA00022737"/>
    </source>
</evidence>
<feature type="domain" description="Cysteine-rich" evidence="6">
    <location>
        <begin position="300"/>
        <end position="383"/>
    </location>
</feature>
<feature type="domain" description="4Fe-4S ferredoxin-type" evidence="7">
    <location>
        <begin position="11"/>
        <end position="76"/>
    </location>
</feature>
<dbReference type="NCBIfam" id="NF008369">
    <property type="entry name" value="PRK11168.1"/>
    <property type="match status" value="1"/>
</dbReference>
<dbReference type="EMBL" id="MIHH01000015">
    <property type="protein sequence ID" value="OIQ08151.1"/>
    <property type="molecule type" value="Genomic_DNA"/>
</dbReference>
<dbReference type="Proteomes" id="UP000182743">
    <property type="component" value="Unassembled WGS sequence"/>
</dbReference>
<evidence type="ECO:0000259" key="6">
    <source>
        <dbReference type="Pfam" id="PF02754"/>
    </source>
</evidence>
<dbReference type="SUPFAM" id="SSF46548">
    <property type="entry name" value="alpha-helical ferredoxin"/>
    <property type="match status" value="1"/>
</dbReference>
<dbReference type="NCBIfam" id="TIGR03379">
    <property type="entry name" value="glycerol3P_GlpC"/>
    <property type="match status" value="1"/>
</dbReference>
<keyword evidence="5" id="KW-0411">Iron-sulfur</keyword>
<keyword evidence="1" id="KW-0004">4Fe-4S</keyword>
<organism evidence="8 9">
    <name type="scientific">Neomoorella thermoacetica</name>
    <name type="common">Clostridium thermoaceticum</name>
    <dbReference type="NCBI Taxonomy" id="1525"/>
    <lineage>
        <taxon>Bacteria</taxon>
        <taxon>Bacillati</taxon>
        <taxon>Bacillota</taxon>
        <taxon>Clostridia</taxon>
        <taxon>Neomoorellales</taxon>
        <taxon>Neomoorellaceae</taxon>
        <taxon>Neomoorella</taxon>
    </lineage>
</organism>
<dbReference type="InterPro" id="IPR009051">
    <property type="entry name" value="Helical_ferredxn"/>
</dbReference>
<gene>
    <name evidence="8" type="primary">glpC_3</name>
    <name evidence="8" type="ORF">MOOR_22260</name>
</gene>
<reference evidence="8 9" key="1">
    <citation type="submission" date="2016-08" db="EMBL/GenBank/DDBJ databases">
        <title>Genome-based comparison of Moorella thermoacetic strains.</title>
        <authorList>
            <person name="Poehlein A."/>
            <person name="Bengelsdorf F.R."/>
            <person name="Esser C."/>
            <person name="Duerre P."/>
            <person name="Daniel R."/>
        </authorList>
    </citation>
    <scope>NUCLEOTIDE SEQUENCE [LARGE SCALE GENOMIC DNA]</scope>
    <source>
        <strain evidence="8 9">DSM 11768</strain>
    </source>
</reference>
<name>A0A1J5JU88_NEOTH</name>
<dbReference type="InterPro" id="IPR004017">
    <property type="entry name" value="Cys_rich_dom"/>
</dbReference>
<keyword evidence="2" id="KW-0479">Metal-binding</keyword>
<evidence type="ECO:0000259" key="7">
    <source>
        <dbReference type="Pfam" id="PF13183"/>
    </source>
</evidence>
<accession>A0A1J5JU88</accession>
<evidence type="ECO:0000256" key="5">
    <source>
        <dbReference type="ARBA" id="ARBA00023014"/>
    </source>
</evidence>
<protein>
    <submittedName>
        <fullName evidence="8">Anaerobic glycerol-3-phosphate dehydrogenase subunit C</fullName>
    </submittedName>
</protein>
<evidence type="ECO:0000256" key="2">
    <source>
        <dbReference type="ARBA" id="ARBA00022723"/>
    </source>
</evidence>
<dbReference type="AlphaFoldDB" id="A0A1J5JU88"/>
<comment type="caution">
    <text evidence="8">The sequence shown here is derived from an EMBL/GenBank/DDBJ whole genome shotgun (WGS) entry which is preliminary data.</text>
</comment>
<dbReference type="Pfam" id="PF02754">
    <property type="entry name" value="CCG"/>
    <property type="match status" value="2"/>
</dbReference>
<dbReference type="GO" id="GO:0009331">
    <property type="term" value="C:glycerol-3-phosphate dehydrogenase (FAD) complex"/>
    <property type="evidence" value="ECO:0007669"/>
    <property type="project" value="InterPro"/>
</dbReference>
<dbReference type="GO" id="GO:0051539">
    <property type="term" value="F:4 iron, 4 sulfur cluster binding"/>
    <property type="evidence" value="ECO:0007669"/>
    <property type="project" value="UniProtKB-KW"/>
</dbReference>
<keyword evidence="3" id="KW-0677">Repeat</keyword>
<evidence type="ECO:0000256" key="4">
    <source>
        <dbReference type="ARBA" id="ARBA00023004"/>
    </source>
</evidence>
<evidence type="ECO:0000313" key="9">
    <source>
        <dbReference type="Proteomes" id="UP000182743"/>
    </source>
</evidence>
<dbReference type="RefSeq" id="WP_071521316.1">
    <property type="nucleotide sequence ID" value="NZ_MIHH01000015.1"/>
</dbReference>
<sequence>MNLKAINVAEFDACQKCTLCESFCPVLRVETAFPGPKLAGANSARLGVMKDGHTGLKGIDYCSDCRTCNVVCPSGIKPATLIMRQRWQMKEKSRPTLRDLVLSRPDLIGALASRWPAAVNFSLKQKLIKKATARFASIAPARNLPAYARVNFRRWYATNRYRTGIKTGRVVYFHGCYTNYNRPETGRDLVLLLEGNGIKVEVPKQNCCGLPKSLNGNMRSSRDLAAANLQHLLPYVEEGVPIIFTCPSCASMIKYYYPEVYRLPGAEKVAAASFDACEYILAVMPGLSSNGSLGPVLLKIAYHTPCHLRSQGIGTPALELLAAIPGLDIHALGNNCCGMSGTYGYKAEKYGLSLKIGAPLFREIKDYRPDMVATDCGSCMMQIEERTDYPVIHPVELVYRAWKVAGERQTTG</sequence>
<feature type="domain" description="Cysteine-rich" evidence="6">
    <location>
        <begin position="170"/>
        <end position="254"/>
    </location>
</feature>
<dbReference type="PANTHER" id="PTHR32479:SF19">
    <property type="entry name" value="ANAEROBIC GLYCEROL-3-PHOSPHATE DEHYDROGENASE SUBUNIT C"/>
    <property type="match status" value="1"/>
</dbReference>
<dbReference type="Gene3D" id="1.10.1060.10">
    <property type="entry name" value="Alpha-helical ferredoxin"/>
    <property type="match status" value="1"/>
</dbReference>
<dbReference type="GO" id="GO:0016020">
    <property type="term" value="C:membrane"/>
    <property type="evidence" value="ECO:0007669"/>
    <property type="project" value="InterPro"/>
</dbReference>
<dbReference type="PROSITE" id="PS00198">
    <property type="entry name" value="4FE4S_FER_1"/>
    <property type="match status" value="1"/>
</dbReference>
<dbReference type="GO" id="GO:0016491">
    <property type="term" value="F:oxidoreductase activity"/>
    <property type="evidence" value="ECO:0007669"/>
    <property type="project" value="UniProtKB-ARBA"/>
</dbReference>
<dbReference type="InterPro" id="IPR017753">
    <property type="entry name" value="G3P_DH_GlpC_su"/>
</dbReference>